<evidence type="ECO:0000256" key="3">
    <source>
        <dbReference type="ARBA" id="ARBA00022692"/>
    </source>
</evidence>
<protein>
    <recommendedName>
        <fullName evidence="9">Inorganic phosphate transporter</fullName>
    </recommendedName>
</protein>
<keyword evidence="4 6" id="KW-1133">Transmembrane helix</keyword>
<dbReference type="OrthoDB" id="2373967at2"/>
<evidence type="ECO:0000256" key="4">
    <source>
        <dbReference type="ARBA" id="ARBA00022989"/>
    </source>
</evidence>
<accession>A0A1U9ZV86</accession>
<feature type="transmembrane region" description="Helical" evidence="6">
    <location>
        <begin position="248"/>
        <end position="267"/>
    </location>
</feature>
<reference evidence="8" key="1">
    <citation type="journal article" date="2017" name="Med. Chem. Commun.">
        <title>Nonomuraea sp. ATCC 55076 harbours the largest actinomycete chromosome to date and the kistamicin biosynthetic gene cluster.</title>
        <authorList>
            <person name="Nazari B."/>
            <person name="Forneris C.C."/>
            <person name="Gibson M.I."/>
            <person name="Moon K."/>
            <person name="Schramma K.R."/>
            <person name="Seyedsayamdost M.R."/>
        </authorList>
    </citation>
    <scope>NUCLEOTIDE SEQUENCE [LARGE SCALE GENOMIC DNA]</scope>
    <source>
        <strain evidence="8">ATCC 55076</strain>
    </source>
</reference>
<keyword evidence="5 6" id="KW-0472">Membrane</keyword>
<feature type="transmembrane region" description="Helical" evidence="6">
    <location>
        <begin position="6"/>
        <end position="27"/>
    </location>
</feature>
<sequence>MGWTLAFAGTAVLFVLVTGANDGAALIGLGLRFPKAPGWLAVALPAAALIGVPYVLGVAVAATFTERLAGLGSEGGAAAFLAGVVIAVGVVAVLAGRGLPTSLTLAVVGGITGAGFGAGLPVSAAGLGTVLAVGALAPLAGVLLGYLLAACSRRVPSHGRMPRLVLAAHLLAYTAQCVAYAVNDGQKMVAVVSVALEVGRHGVGGIGPVSVGPAWMALLVLVFLTGALTSLPTVGARLGRGLVLARPLYVVSAETAAAGAVLGSSVLGAPVSMTQSVTAGVVGAAASEGSRRVRWQGVANMGTAWLVTLPSSMALGCLAGLAVRWL</sequence>
<dbReference type="STRING" id="1909395.BKM31_10640"/>
<name>A0A1U9ZV86_9ACTN</name>
<dbReference type="AlphaFoldDB" id="A0A1U9ZV86"/>
<proteinExistence type="predicted"/>
<keyword evidence="2" id="KW-0813">Transport</keyword>
<feature type="transmembrane region" description="Helical" evidence="6">
    <location>
        <begin position="103"/>
        <end position="124"/>
    </location>
</feature>
<evidence type="ECO:0000256" key="1">
    <source>
        <dbReference type="ARBA" id="ARBA00004141"/>
    </source>
</evidence>
<evidence type="ECO:0000313" key="8">
    <source>
        <dbReference type="Proteomes" id="UP000190797"/>
    </source>
</evidence>
<dbReference type="Proteomes" id="UP000190797">
    <property type="component" value="Chromosome"/>
</dbReference>
<feature type="transmembrane region" description="Helical" evidence="6">
    <location>
        <begin position="76"/>
        <end position="96"/>
    </location>
</feature>
<feature type="transmembrane region" description="Helical" evidence="6">
    <location>
        <begin position="130"/>
        <end position="152"/>
    </location>
</feature>
<organism evidence="7 8">
    <name type="scientific">[Actinomadura] parvosata subsp. kistnae</name>
    <dbReference type="NCBI Taxonomy" id="1909395"/>
    <lineage>
        <taxon>Bacteria</taxon>
        <taxon>Bacillati</taxon>
        <taxon>Actinomycetota</taxon>
        <taxon>Actinomycetes</taxon>
        <taxon>Streptosporangiales</taxon>
        <taxon>Streptosporangiaceae</taxon>
        <taxon>Nonomuraea</taxon>
    </lineage>
</organism>
<dbReference type="GO" id="GO:0005315">
    <property type="term" value="F:phosphate transmembrane transporter activity"/>
    <property type="evidence" value="ECO:0007669"/>
    <property type="project" value="InterPro"/>
</dbReference>
<evidence type="ECO:0000313" key="7">
    <source>
        <dbReference type="EMBL" id="AQZ61864.1"/>
    </source>
</evidence>
<dbReference type="EMBL" id="CP017717">
    <property type="protein sequence ID" value="AQZ61864.1"/>
    <property type="molecule type" value="Genomic_DNA"/>
</dbReference>
<dbReference type="PANTHER" id="PTHR11101:SF80">
    <property type="entry name" value="PHOSPHATE TRANSPORTER"/>
    <property type="match status" value="1"/>
</dbReference>
<feature type="transmembrane region" description="Helical" evidence="6">
    <location>
        <begin position="164"/>
        <end position="182"/>
    </location>
</feature>
<feature type="transmembrane region" description="Helical" evidence="6">
    <location>
        <begin position="214"/>
        <end position="236"/>
    </location>
</feature>
<dbReference type="InterPro" id="IPR001204">
    <property type="entry name" value="Phos_transporter"/>
</dbReference>
<evidence type="ECO:0000256" key="6">
    <source>
        <dbReference type="SAM" id="Phobius"/>
    </source>
</evidence>
<dbReference type="KEGG" id="noa:BKM31_10640"/>
<dbReference type="PANTHER" id="PTHR11101">
    <property type="entry name" value="PHOSPHATE TRANSPORTER"/>
    <property type="match status" value="1"/>
</dbReference>
<feature type="transmembrane region" description="Helical" evidence="6">
    <location>
        <begin position="39"/>
        <end position="64"/>
    </location>
</feature>
<dbReference type="Pfam" id="PF01384">
    <property type="entry name" value="PHO4"/>
    <property type="match status" value="1"/>
</dbReference>
<dbReference type="RefSeq" id="WP_080038000.1">
    <property type="nucleotide sequence ID" value="NZ_CP017717.1"/>
</dbReference>
<evidence type="ECO:0000256" key="5">
    <source>
        <dbReference type="ARBA" id="ARBA00023136"/>
    </source>
</evidence>
<dbReference type="GO" id="GO:0016020">
    <property type="term" value="C:membrane"/>
    <property type="evidence" value="ECO:0007669"/>
    <property type="project" value="UniProtKB-SubCell"/>
</dbReference>
<evidence type="ECO:0000256" key="2">
    <source>
        <dbReference type="ARBA" id="ARBA00022448"/>
    </source>
</evidence>
<keyword evidence="3 6" id="KW-0812">Transmembrane</keyword>
<feature type="transmembrane region" description="Helical" evidence="6">
    <location>
        <begin position="304"/>
        <end position="323"/>
    </location>
</feature>
<gene>
    <name evidence="7" type="ORF">BKM31_10640</name>
</gene>
<evidence type="ECO:0008006" key="9">
    <source>
        <dbReference type="Google" id="ProtNLM"/>
    </source>
</evidence>
<comment type="subcellular location">
    <subcellularLocation>
        <location evidence="1">Membrane</location>
        <topology evidence="1">Multi-pass membrane protein</topology>
    </subcellularLocation>
</comment>
<keyword evidence="8" id="KW-1185">Reference proteome</keyword>
<dbReference type="GO" id="GO:0035435">
    <property type="term" value="P:phosphate ion transmembrane transport"/>
    <property type="evidence" value="ECO:0007669"/>
    <property type="project" value="TreeGrafter"/>
</dbReference>